<keyword evidence="2" id="KW-1185">Reference proteome</keyword>
<sequence length="120" mass="14080">ENTPPDYTVEAFWRRVAYLTTRTKRSDGRWVGTYEAREWNKTNSEKCSKCSKGRSPKECDVEDDQVSCRPCRLSKTSCDRKTKFLFAATRRDFFPNMEAFLRVYNSQPPAKSRSYQKNAN</sequence>
<name>A0AAW0AIX2_9AGAR</name>
<feature type="non-terminal residue" evidence="1">
    <location>
        <position position="1"/>
    </location>
</feature>
<evidence type="ECO:0008006" key="3">
    <source>
        <dbReference type="Google" id="ProtNLM"/>
    </source>
</evidence>
<evidence type="ECO:0000313" key="1">
    <source>
        <dbReference type="EMBL" id="KAK7012656.1"/>
    </source>
</evidence>
<feature type="non-terminal residue" evidence="1">
    <location>
        <position position="120"/>
    </location>
</feature>
<reference evidence="1 2" key="1">
    <citation type="journal article" date="2024" name="J Genomics">
        <title>Draft genome sequencing and assembly of Favolaschia claudopus CIRM-BRFM 2984 isolated from oak limbs.</title>
        <authorList>
            <person name="Navarro D."/>
            <person name="Drula E."/>
            <person name="Chaduli D."/>
            <person name="Cazenave R."/>
            <person name="Ahrendt S."/>
            <person name="Wang J."/>
            <person name="Lipzen A."/>
            <person name="Daum C."/>
            <person name="Barry K."/>
            <person name="Grigoriev I.V."/>
            <person name="Favel A."/>
            <person name="Rosso M.N."/>
            <person name="Martin F."/>
        </authorList>
    </citation>
    <scope>NUCLEOTIDE SEQUENCE [LARGE SCALE GENOMIC DNA]</scope>
    <source>
        <strain evidence="1 2">CIRM-BRFM 2984</strain>
    </source>
</reference>
<protein>
    <recommendedName>
        <fullName evidence="3">Zn(2)-C6 fungal-type domain-containing protein</fullName>
    </recommendedName>
</protein>
<comment type="caution">
    <text evidence="1">The sequence shown here is derived from an EMBL/GenBank/DDBJ whole genome shotgun (WGS) entry which is preliminary data.</text>
</comment>
<dbReference type="AlphaFoldDB" id="A0AAW0AIX2"/>
<gene>
    <name evidence="1" type="ORF">R3P38DRAFT_2401689</name>
</gene>
<dbReference type="Proteomes" id="UP001362999">
    <property type="component" value="Unassembled WGS sequence"/>
</dbReference>
<evidence type="ECO:0000313" key="2">
    <source>
        <dbReference type="Proteomes" id="UP001362999"/>
    </source>
</evidence>
<organism evidence="1 2">
    <name type="scientific">Favolaschia claudopus</name>
    <dbReference type="NCBI Taxonomy" id="2862362"/>
    <lineage>
        <taxon>Eukaryota</taxon>
        <taxon>Fungi</taxon>
        <taxon>Dikarya</taxon>
        <taxon>Basidiomycota</taxon>
        <taxon>Agaricomycotina</taxon>
        <taxon>Agaricomycetes</taxon>
        <taxon>Agaricomycetidae</taxon>
        <taxon>Agaricales</taxon>
        <taxon>Marasmiineae</taxon>
        <taxon>Mycenaceae</taxon>
        <taxon>Favolaschia</taxon>
    </lineage>
</organism>
<accession>A0AAW0AIX2</accession>
<proteinExistence type="predicted"/>
<dbReference type="EMBL" id="JAWWNJ010000064">
    <property type="protein sequence ID" value="KAK7012656.1"/>
    <property type="molecule type" value="Genomic_DNA"/>
</dbReference>